<sequence>MTRPRLALMTLLVALVAGSACSTAGTGSSSRNSSVVSAEELQTVATFSVMDALRRIRPAWLRARSNASPPVVVVDGVRMGSVEVLHTLRADQFVEIRHRTGSDATTLYGTGVAGGVIELTTH</sequence>
<dbReference type="Gene3D" id="2.170.130.10">
    <property type="entry name" value="TonB-dependent receptor, plug domain"/>
    <property type="match status" value="1"/>
</dbReference>
<feature type="chain" id="PRO_5045649090" description="TonB-dependent receptor plug domain-containing protein" evidence="1">
    <location>
        <begin position="25"/>
        <end position="122"/>
    </location>
</feature>
<evidence type="ECO:0000256" key="1">
    <source>
        <dbReference type="SAM" id="SignalP"/>
    </source>
</evidence>
<dbReference type="PROSITE" id="PS51257">
    <property type="entry name" value="PROKAR_LIPOPROTEIN"/>
    <property type="match status" value="1"/>
</dbReference>
<dbReference type="RefSeq" id="WP_405278264.1">
    <property type="nucleotide sequence ID" value="NZ_CP144380.1"/>
</dbReference>
<dbReference type="InterPro" id="IPR037066">
    <property type="entry name" value="Plug_dom_sf"/>
</dbReference>
<comment type="caution">
    <text evidence="2">The sequence shown here is derived from an EMBL/GenBank/DDBJ whole genome shotgun (WGS) entry which is preliminary data.</text>
</comment>
<name>A0ABU9E4R5_9BACT</name>
<dbReference type="SUPFAM" id="SSF56935">
    <property type="entry name" value="Porins"/>
    <property type="match status" value="1"/>
</dbReference>
<protein>
    <recommendedName>
        <fullName evidence="4">TonB-dependent receptor plug domain-containing protein</fullName>
    </recommendedName>
</protein>
<dbReference type="EMBL" id="JBBHLI010000001">
    <property type="protein sequence ID" value="MEK9499727.1"/>
    <property type="molecule type" value="Genomic_DNA"/>
</dbReference>
<gene>
    <name evidence="2" type="ORF">WI372_01870</name>
</gene>
<dbReference type="Proteomes" id="UP001484239">
    <property type="component" value="Unassembled WGS sequence"/>
</dbReference>
<organism evidence="2 3">
    <name type="scientific">Gaopeijia maritima</name>
    <dbReference type="NCBI Taxonomy" id="3119007"/>
    <lineage>
        <taxon>Bacteria</taxon>
        <taxon>Pseudomonadati</taxon>
        <taxon>Gemmatimonadota</taxon>
        <taxon>Longimicrobiia</taxon>
        <taxon>Gaopeijiales</taxon>
        <taxon>Gaopeijiaceae</taxon>
        <taxon>Gaopeijia</taxon>
    </lineage>
</organism>
<proteinExistence type="predicted"/>
<feature type="signal peptide" evidence="1">
    <location>
        <begin position="1"/>
        <end position="24"/>
    </location>
</feature>
<reference evidence="2 3" key="1">
    <citation type="submission" date="2024-02" db="EMBL/GenBank/DDBJ databases">
        <title>A novel Gemmatimonadota bacterium.</title>
        <authorList>
            <person name="Du Z.-J."/>
            <person name="Ye Y.-Q."/>
        </authorList>
    </citation>
    <scope>NUCLEOTIDE SEQUENCE [LARGE SCALE GENOMIC DNA]</scope>
    <source>
        <strain evidence="2 3">DH-20</strain>
    </source>
</reference>
<keyword evidence="3" id="KW-1185">Reference proteome</keyword>
<evidence type="ECO:0000313" key="3">
    <source>
        <dbReference type="Proteomes" id="UP001484239"/>
    </source>
</evidence>
<keyword evidence="1" id="KW-0732">Signal</keyword>
<accession>A0ABU9E4R5</accession>
<evidence type="ECO:0008006" key="4">
    <source>
        <dbReference type="Google" id="ProtNLM"/>
    </source>
</evidence>
<evidence type="ECO:0000313" key="2">
    <source>
        <dbReference type="EMBL" id="MEK9499727.1"/>
    </source>
</evidence>